<organism evidence="2 3">
    <name type="scientific">Saccharothrix violaceirubra</name>
    <dbReference type="NCBI Taxonomy" id="413306"/>
    <lineage>
        <taxon>Bacteria</taxon>
        <taxon>Bacillati</taxon>
        <taxon>Actinomycetota</taxon>
        <taxon>Actinomycetes</taxon>
        <taxon>Pseudonocardiales</taxon>
        <taxon>Pseudonocardiaceae</taxon>
        <taxon>Saccharothrix</taxon>
    </lineage>
</organism>
<reference evidence="2 3" key="1">
    <citation type="submission" date="2020-08" db="EMBL/GenBank/DDBJ databases">
        <title>Sequencing the genomes of 1000 actinobacteria strains.</title>
        <authorList>
            <person name="Klenk H.-P."/>
        </authorList>
    </citation>
    <scope>NUCLEOTIDE SEQUENCE [LARGE SCALE GENOMIC DNA]</scope>
    <source>
        <strain evidence="2 3">DSM 45084</strain>
    </source>
</reference>
<dbReference type="AlphaFoldDB" id="A0A7W7T4U7"/>
<evidence type="ECO:0000313" key="2">
    <source>
        <dbReference type="EMBL" id="MBB4966042.1"/>
    </source>
</evidence>
<accession>A0A7W7T4U7</accession>
<feature type="chain" id="PRO_5030542788" description="Secreted protein" evidence="1">
    <location>
        <begin position="27"/>
        <end position="188"/>
    </location>
</feature>
<gene>
    <name evidence="2" type="ORF">F4559_003401</name>
</gene>
<dbReference type="RefSeq" id="WP_184669807.1">
    <property type="nucleotide sequence ID" value="NZ_BAABAI010000019.1"/>
</dbReference>
<comment type="caution">
    <text evidence="2">The sequence shown here is derived from an EMBL/GenBank/DDBJ whole genome shotgun (WGS) entry which is preliminary data.</text>
</comment>
<keyword evidence="1" id="KW-0732">Signal</keyword>
<evidence type="ECO:0008006" key="4">
    <source>
        <dbReference type="Google" id="ProtNLM"/>
    </source>
</evidence>
<proteinExistence type="predicted"/>
<dbReference type="Proteomes" id="UP000542674">
    <property type="component" value="Unassembled WGS sequence"/>
</dbReference>
<feature type="signal peptide" evidence="1">
    <location>
        <begin position="1"/>
        <end position="26"/>
    </location>
</feature>
<keyword evidence="3" id="KW-1185">Reference proteome</keyword>
<dbReference type="EMBL" id="JACHJS010000001">
    <property type="protein sequence ID" value="MBB4966042.1"/>
    <property type="molecule type" value="Genomic_DNA"/>
</dbReference>
<evidence type="ECO:0000313" key="3">
    <source>
        <dbReference type="Proteomes" id="UP000542674"/>
    </source>
</evidence>
<protein>
    <recommendedName>
        <fullName evidence="4">Secreted protein</fullName>
    </recommendedName>
</protein>
<name>A0A7W7T4U7_9PSEU</name>
<evidence type="ECO:0000256" key="1">
    <source>
        <dbReference type="SAM" id="SignalP"/>
    </source>
</evidence>
<sequence>MLKRLLSTATAIAALGVLVLGGNASAAPDPTVPEEAQVATFVEGSEEASPLAKSDYIAGAAANGQALTQLQKDDLNSAAVTCWSWDAWRQAKNVFGARLWTSHHRVKWCGDGSWIRAHAYTERWGETHWIGWTDKGLTQSGQQYGVNWNRYNSWTQRKFCYVDYFNCIQESNPYHNTTVFPNGKGQWS</sequence>